<sequence length="203" mass="22576">MSYAVHSYNLSLFKLHIAAIIARNLIELSTTSVGNMATIYPADHPTMAKQPFSLQEYYASCHANGSLTLVLMPISRHSQNILKSSNHSASISVWSQRPAASRARVSLMGSVTVFEDPKSMPERQAIEACYLSKHPDASWWLPDTENGAHLAYWARFDPHDIYFVGGFGGQHYIGYIPLQTYQDASPKNIPNLRPAGRILLEQG</sequence>
<organism evidence="1 2">
    <name type="scientific">Hygrophoropsis aurantiaca</name>
    <dbReference type="NCBI Taxonomy" id="72124"/>
    <lineage>
        <taxon>Eukaryota</taxon>
        <taxon>Fungi</taxon>
        <taxon>Dikarya</taxon>
        <taxon>Basidiomycota</taxon>
        <taxon>Agaricomycotina</taxon>
        <taxon>Agaricomycetes</taxon>
        <taxon>Agaricomycetidae</taxon>
        <taxon>Boletales</taxon>
        <taxon>Coniophorineae</taxon>
        <taxon>Hygrophoropsidaceae</taxon>
        <taxon>Hygrophoropsis</taxon>
    </lineage>
</organism>
<keyword evidence="2" id="KW-1185">Reference proteome</keyword>
<name>A0ACB8A739_9AGAM</name>
<protein>
    <submittedName>
        <fullName evidence="1">Pyridoxamine 5'-phosphate oxidase-domain-containing protein</fullName>
    </submittedName>
</protein>
<gene>
    <name evidence="1" type="ORF">BJ138DRAFT_1011610</name>
</gene>
<proteinExistence type="predicted"/>
<evidence type="ECO:0000313" key="1">
    <source>
        <dbReference type="EMBL" id="KAH7909042.1"/>
    </source>
</evidence>
<comment type="caution">
    <text evidence="1">The sequence shown here is derived from an EMBL/GenBank/DDBJ whole genome shotgun (WGS) entry which is preliminary data.</text>
</comment>
<reference evidence="1" key="1">
    <citation type="journal article" date="2021" name="New Phytol.">
        <title>Evolutionary innovations through gain and loss of genes in the ectomycorrhizal Boletales.</title>
        <authorList>
            <person name="Wu G."/>
            <person name="Miyauchi S."/>
            <person name="Morin E."/>
            <person name="Kuo A."/>
            <person name="Drula E."/>
            <person name="Varga T."/>
            <person name="Kohler A."/>
            <person name="Feng B."/>
            <person name="Cao Y."/>
            <person name="Lipzen A."/>
            <person name="Daum C."/>
            <person name="Hundley H."/>
            <person name="Pangilinan J."/>
            <person name="Johnson J."/>
            <person name="Barry K."/>
            <person name="LaButti K."/>
            <person name="Ng V."/>
            <person name="Ahrendt S."/>
            <person name="Min B."/>
            <person name="Choi I.G."/>
            <person name="Park H."/>
            <person name="Plett J.M."/>
            <person name="Magnuson J."/>
            <person name="Spatafora J.W."/>
            <person name="Nagy L.G."/>
            <person name="Henrissat B."/>
            <person name="Grigoriev I.V."/>
            <person name="Yang Z.L."/>
            <person name="Xu J."/>
            <person name="Martin F.M."/>
        </authorList>
    </citation>
    <scope>NUCLEOTIDE SEQUENCE</scope>
    <source>
        <strain evidence="1">ATCC 28755</strain>
    </source>
</reference>
<dbReference type="EMBL" id="MU267782">
    <property type="protein sequence ID" value="KAH7909042.1"/>
    <property type="molecule type" value="Genomic_DNA"/>
</dbReference>
<accession>A0ACB8A739</accession>
<dbReference type="Proteomes" id="UP000790377">
    <property type="component" value="Unassembled WGS sequence"/>
</dbReference>
<evidence type="ECO:0000313" key="2">
    <source>
        <dbReference type="Proteomes" id="UP000790377"/>
    </source>
</evidence>